<evidence type="ECO:0000256" key="2">
    <source>
        <dbReference type="SAM" id="Phobius"/>
    </source>
</evidence>
<name>A0ABW9XDX5_9SPHN</name>
<feature type="domain" description="DUF4178" evidence="3">
    <location>
        <begin position="65"/>
        <end position="192"/>
    </location>
</feature>
<keyword evidence="5" id="KW-1185">Reference proteome</keyword>
<keyword evidence="2" id="KW-0472">Membrane</keyword>
<comment type="caution">
    <text evidence="4">The sequence shown here is derived from an EMBL/GenBank/DDBJ whole genome shotgun (WGS) entry which is preliminary data.</text>
</comment>
<proteinExistence type="predicted"/>
<evidence type="ECO:0000313" key="4">
    <source>
        <dbReference type="EMBL" id="NBC36748.1"/>
    </source>
</evidence>
<feature type="transmembrane region" description="Helical" evidence="2">
    <location>
        <begin position="249"/>
        <end position="271"/>
    </location>
</feature>
<dbReference type="EMBL" id="JAAAPO010000003">
    <property type="protein sequence ID" value="NBC36748.1"/>
    <property type="molecule type" value="Genomic_DNA"/>
</dbReference>
<sequence>MVNASSAKPRSVTCPQCGGGIDIRAAGVTISVGCQYCGALLDVANPDVALITAWHQEVAKLKLPLGSRGVIDGVTWEVIGWVERSAQGWTWAEYLLFNPYAGYRWLVRSGDEWQFGRMLTERPRELLNAGQVDWRGQAFTAEEGPVTITTTRVLGEFYWRVRAGEEWQAVSFSAGPQSLSREADGDEVQWTHLVPVAPQVIERFVKPVNFNASSPRHANPSAPPPQRGYSSDTSSTWANRPWRADGDHWRMFAFAVLTSLLAMIVLALAGIKGNEAVGRTQLVVDGPEVQFSAGTITVTRPRQFVTIRAATDTFVNKWVDLDYVLVNKATQQGVPASDVVEYYEGTDSDGHWTEGSHQTTTLIAEVPAGNYELMVQAQAHAWNGGGSSTTSSDTPADPWGLASAGGASAGTGEQVSLAVSASTGGFPWGLFWLVVGGVFVIPIIIILYRANNKDDE</sequence>
<feature type="compositionally biased region" description="Polar residues" evidence="1">
    <location>
        <begin position="228"/>
        <end position="237"/>
    </location>
</feature>
<dbReference type="RefSeq" id="WP_161718110.1">
    <property type="nucleotide sequence ID" value="NZ_JAAAPO010000003.1"/>
</dbReference>
<accession>A0ABW9XDX5</accession>
<reference evidence="5" key="1">
    <citation type="submission" date="2020-01" db="EMBL/GenBank/DDBJ databases">
        <title>Sphingomonas sp. strain CSW-10.</title>
        <authorList>
            <person name="Chen W.-M."/>
        </authorList>
    </citation>
    <scope>NUCLEOTIDE SEQUENCE [LARGE SCALE GENOMIC DNA]</scope>
    <source>
        <strain evidence="5">FSY-8</strain>
    </source>
</reference>
<evidence type="ECO:0000256" key="1">
    <source>
        <dbReference type="SAM" id="MobiDB-lite"/>
    </source>
</evidence>
<feature type="region of interest" description="Disordered" evidence="1">
    <location>
        <begin position="212"/>
        <end position="237"/>
    </location>
</feature>
<dbReference type="InterPro" id="IPR025235">
    <property type="entry name" value="DUF4178"/>
</dbReference>
<dbReference type="Proteomes" id="UP000753724">
    <property type="component" value="Unassembled WGS sequence"/>
</dbReference>
<evidence type="ECO:0000313" key="5">
    <source>
        <dbReference type="Proteomes" id="UP000753724"/>
    </source>
</evidence>
<feature type="compositionally biased region" description="Low complexity" evidence="1">
    <location>
        <begin position="388"/>
        <end position="406"/>
    </location>
</feature>
<feature type="region of interest" description="Disordered" evidence="1">
    <location>
        <begin position="382"/>
        <end position="407"/>
    </location>
</feature>
<keyword evidence="2" id="KW-0812">Transmembrane</keyword>
<feature type="transmembrane region" description="Helical" evidence="2">
    <location>
        <begin position="430"/>
        <end position="450"/>
    </location>
</feature>
<protein>
    <submittedName>
        <fullName evidence="4">DUF4178 domain-containing protein</fullName>
    </submittedName>
</protein>
<evidence type="ECO:0000259" key="3">
    <source>
        <dbReference type="Pfam" id="PF13785"/>
    </source>
</evidence>
<gene>
    <name evidence="4" type="ORF">GTZ99_09275</name>
</gene>
<organism evidence="4 5">
    <name type="scientific">Novosphingobium ovatum</name>
    <dbReference type="NCBI Taxonomy" id="1908523"/>
    <lineage>
        <taxon>Bacteria</taxon>
        <taxon>Pseudomonadati</taxon>
        <taxon>Pseudomonadota</taxon>
        <taxon>Alphaproteobacteria</taxon>
        <taxon>Sphingomonadales</taxon>
        <taxon>Sphingomonadaceae</taxon>
        <taxon>Novosphingobium</taxon>
    </lineage>
</organism>
<keyword evidence="2" id="KW-1133">Transmembrane helix</keyword>
<dbReference type="Pfam" id="PF13785">
    <property type="entry name" value="DUF4178"/>
    <property type="match status" value="1"/>
</dbReference>